<keyword evidence="3" id="KW-1185">Reference proteome</keyword>
<evidence type="ECO:0000313" key="3">
    <source>
        <dbReference type="Proteomes" id="UP001054252"/>
    </source>
</evidence>
<dbReference type="Proteomes" id="UP001054252">
    <property type="component" value="Unassembled WGS sequence"/>
</dbReference>
<protein>
    <recommendedName>
        <fullName evidence="1">DUF4219 domain-containing protein</fullName>
    </recommendedName>
</protein>
<comment type="caution">
    <text evidence="2">The sequence shown here is derived from an EMBL/GenBank/DDBJ whole genome shotgun (WGS) entry which is preliminary data.</text>
</comment>
<dbReference type="EMBL" id="BPVZ01000107">
    <property type="protein sequence ID" value="GKV34817.1"/>
    <property type="molecule type" value="Genomic_DNA"/>
</dbReference>
<organism evidence="2 3">
    <name type="scientific">Rubroshorea leprosula</name>
    <dbReference type="NCBI Taxonomy" id="152421"/>
    <lineage>
        <taxon>Eukaryota</taxon>
        <taxon>Viridiplantae</taxon>
        <taxon>Streptophyta</taxon>
        <taxon>Embryophyta</taxon>
        <taxon>Tracheophyta</taxon>
        <taxon>Spermatophyta</taxon>
        <taxon>Magnoliopsida</taxon>
        <taxon>eudicotyledons</taxon>
        <taxon>Gunneridae</taxon>
        <taxon>Pentapetalae</taxon>
        <taxon>rosids</taxon>
        <taxon>malvids</taxon>
        <taxon>Malvales</taxon>
        <taxon>Dipterocarpaceae</taxon>
        <taxon>Rubroshorea</taxon>
    </lineage>
</organism>
<dbReference type="InterPro" id="IPR025314">
    <property type="entry name" value="DUF4219"/>
</dbReference>
<evidence type="ECO:0000259" key="1">
    <source>
        <dbReference type="Pfam" id="PF13961"/>
    </source>
</evidence>
<dbReference type="AlphaFoldDB" id="A0AAV5LCE7"/>
<name>A0AAV5LCE7_9ROSI</name>
<sequence length="133" mass="15525">MEIATPPPNTIVQEVLEKKNYRRWSILLKHYLVAQDVWDVIEPRPMTEETDERVWSRKNALALHAIKISCGAKAFDRIEKIDSAKDAWEALLDMQKPQVYYEIAELHEVLSLDITEPYQTGFISLFFFLSKSI</sequence>
<reference evidence="2 3" key="1">
    <citation type="journal article" date="2021" name="Commun. Biol.">
        <title>The genome of Shorea leprosula (Dipterocarpaceae) highlights the ecological relevance of drought in aseasonal tropical rainforests.</title>
        <authorList>
            <person name="Ng K.K.S."/>
            <person name="Kobayashi M.J."/>
            <person name="Fawcett J.A."/>
            <person name="Hatakeyama M."/>
            <person name="Paape T."/>
            <person name="Ng C.H."/>
            <person name="Ang C.C."/>
            <person name="Tnah L.H."/>
            <person name="Lee C.T."/>
            <person name="Nishiyama T."/>
            <person name="Sese J."/>
            <person name="O'Brien M.J."/>
            <person name="Copetti D."/>
            <person name="Mohd Noor M.I."/>
            <person name="Ong R.C."/>
            <person name="Putra M."/>
            <person name="Sireger I.Z."/>
            <person name="Indrioko S."/>
            <person name="Kosugi Y."/>
            <person name="Izuno A."/>
            <person name="Isagi Y."/>
            <person name="Lee S.L."/>
            <person name="Shimizu K.K."/>
        </authorList>
    </citation>
    <scope>NUCLEOTIDE SEQUENCE [LARGE SCALE GENOMIC DNA]</scope>
    <source>
        <strain evidence="2">214</strain>
    </source>
</reference>
<accession>A0AAV5LCE7</accession>
<dbReference type="Pfam" id="PF13961">
    <property type="entry name" value="DUF4219"/>
    <property type="match status" value="1"/>
</dbReference>
<proteinExistence type="predicted"/>
<gene>
    <name evidence="2" type="ORF">SLEP1_g43160</name>
</gene>
<feature type="domain" description="DUF4219" evidence="1">
    <location>
        <begin position="18"/>
        <end position="42"/>
    </location>
</feature>
<evidence type="ECO:0000313" key="2">
    <source>
        <dbReference type="EMBL" id="GKV34817.1"/>
    </source>
</evidence>